<dbReference type="Proteomes" id="UP001151760">
    <property type="component" value="Unassembled WGS sequence"/>
</dbReference>
<sequence>MDCMMVVKEIVKRLLEEVEKLEWWFEQDIDDEGEEYEEEDDAKDGLAKEGNASLRIFGDIGVQATTFMRRVLTDSRDNIGRGGDVLGRRGRIGRIGDEDNYNSLLDYDSGIQLEHEKEDEFVTVVVNVVHECRLWMGDCKKTLRGSGEKLEWWFEQDIDDAGEEDEEEEDAKDGLAKEGNASLRM</sequence>
<evidence type="ECO:0000313" key="2">
    <source>
        <dbReference type="EMBL" id="GJT95246.1"/>
    </source>
</evidence>
<evidence type="ECO:0000256" key="1">
    <source>
        <dbReference type="SAM" id="MobiDB-lite"/>
    </source>
</evidence>
<dbReference type="EMBL" id="BQNB010020370">
    <property type="protein sequence ID" value="GJT95246.1"/>
    <property type="molecule type" value="Genomic_DNA"/>
</dbReference>
<proteinExistence type="predicted"/>
<organism evidence="2 3">
    <name type="scientific">Tanacetum coccineum</name>
    <dbReference type="NCBI Taxonomy" id="301880"/>
    <lineage>
        <taxon>Eukaryota</taxon>
        <taxon>Viridiplantae</taxon>
        <taxon>Streptophyta</taxon>
        <taxon>Embryophyta</taxon>
        <taxon>Tracheophyta</taxon>
        <taxon>Spermatophyta</taxon>
        <taxon>Magnoliopsida</taxon>
        <taxon>eudicotyledons</taxon>
        <taxon>Gunneridae</taxon>
        <taxon>Pentapetalae</taxon>
        <taxon>asterids</taxon>
        <taxon>campanulids</taxon>
        <taxon>Asterales</taxon>
        <taxon>Asteraceae</taxon>
        <taxon>Asteroideae</taxon>
        <taxon>Anthemideae</taxon>
        <taxon>Anthemidinae</taxon>
        <taxon>Tanacetum</taxon>
    </lineage>
</organism>
<evidence type="ECO:0000313" key="3">
    <source>
        <dbReference type="Proteomes" id="UP001151760"/>
    </source>
</evidence>
<feature type="compositionally biased region" description="Acidic residues" evidence="1">
    <location>
        <begin position="158"/>
        <end position="171"/>
    </location>
</feature>
<name>A0ABQ5I679_9ASTR</name>
<reference evidence="2" key="1">
    <citation type="journal article" date="2022" name="Int. J. Mol. Sci.">
        <title>Draft Genome of Tanacetum Coccineum: Genomic Comparison of Closely Related Tanacetum-Family Plants.</title>
        <authorList>
            <person name="Yamashiro T."/>
            <person name="Shiraishi A."/>
            <person name="Nakayama K."/>
            <person name="Satake H."/>
        </authorList>
    </citation>
    <scope>NUCLEOTIDE SEQUENCE</scope>
</reference>
<protein>
    <submittedName>
        <fullName evidence="2">Uncharacterized protein</fullName>
    </submittedName>
</protein>
<keyword evidence="3" id="KW-1185">Reference proteome</keyword>
<comment type="caution">
    <text evidence="2">The sequence shown here is derived from an EMBL/GenBank/DDBJ whole genome shotgun (WGS) entry which is preliminary data.</text>
</comment>
<gene>
    <name evidence="2" type="ORF">Tco_1090764</name>
</gene>
<feature type="region of interest" description="Disordered" evidence="1">
    <location>
        <begin position="158"/>
        <end position="185"/>
    </location>
</feature>
<reference evidence="2" key="2">
    <citation type="submission" date="2022-01" db="EMBL/GenBank/DDBJ databases">
        <authorList>
            <person name="Yamashiro T."/>
            <person name="Shiraishi A."/>
            <person name="Satake H."/>
            <person name="Nakayama K."/>
        </authorList>
    </citation>
    <scope>NUCLEOTIDE SEQUENCE</scope>
</reference>
<accession>A0ABQ5I679</accession>